<sequence>MPRPKRANRSDGWGQAPATPPWGNNDGWGSGGGGDWGAPAPQPRPCVCALMPKKAPKKNVNDEANSSDSDDGTDEAFDSVVERKDHYLIREQIWCEGLQRWLPYDSSRYEISVPEQDLGNYFYVNTRHDLPGDEGELVLTDFSDTLLKFLRISYGDEFYNDSPERTADSLLPDIPILKAKLDAIEQHLSADAAGSDPADKRAFAVSLGCQEAKQASHPDSHIDQFLKEAQEHITVLNNYLLELYKPKAEKLAMQLSDGCIEFGLLVFYFELNQHYCLDPCNINRATGFRLERRSYDKKKTSLHLFGSAYVWKGCAYTKTSVSRIIGAYTGTEDLRLLSCQPLRPDLEAALVARGRLYTALSGCHYRSFHKDRIIVDRIGYDDPEGQDREPAEEVPDFPHCLLCCGSQSTRRRVMSHG</sequence>
<dbReference type="AlphaFoldDB" id="A0AAD7HZE4"/>
<dbReference type="EMBL" id="JARJLG010000187">
    <property type="protein sequence ID" value="KAJ7730839.1"/>
    <property type="molecule type" value="Genomic_DNA"/>
</dbReference>
<dbReference type="Proteomes" id="UP001215280">
    <property type="component" value="Unassembled WGS sequence"/>
</dbReference>
<gene>
    <name evidence="2" type="ORF">DFH07DRAFT_848097</name>
</gene>
<proteinExistence type="predicted"/>
<feature type="compositionally biased region" description="Gly residues" evidence="1">
    <location>
        <begin position="26"/>
        <end position="36"/>
    </location>
</feature>
<evidence type="ECO:0000313" key="2">
    <source>
        <dbReference type="EMBL" id="KAJ7730839.1"/>
    </source>
</evidence>
<comment type="caution">
    <text evidence="2">The sequence shown here is derived from an EMBL/GenBank/DDBJ whole genome shotgun (WGS) entry which is preliminary data.</text>
</comment>
<reference evidence="2" key="1">
    <citation type="submission" date="2023-03" db="EMBL/GenBank/DDBJ databases">
        <title>Massive genome expansion in bonnet fungi (Mycena s.s.) driven by repeated elements and novel gene families across ecological guilds.</title>
        <authorList>
            <consortium name="Lawrence Berkeley National Laboratory"/>
            <person name="Harder C.B."/>
            <person name="Miyauchi S."/>
            <person name="Viragh M."/>
            <person name="Kuo A."/>
            <person name="Thoen E."/>
            <person name="Andreopoulos B."/>
            <person name="Lu D."/>
            <person name="Skrede I."/>
            <person name="Drula E."/>
            <person name="Henrissat B."/>
            <person name="Morin E."/>
            <person name="Kohler A."/>
            <person name="Barry K."/>
            <person name="LaButti K."/>
            <person name="Morin E."/>
            <person name="Salamov A."/>
            <person name="Lipzen A."/>
            <person name="Mereny Z."/>
            <person name="Hegedus B."/>
            <person name="Baldrian P."/>
            <person name="Stursova M."/>
            <person name="Weitz H."/>
            <person name="Taylor A."/>
            <person name="Grigoriev I.V."/>
            <person name="Nagy L.G."/>
            <person name="Martin F."/>
            <person name="Kauserud H."/>
        </authorList>
    </citation>
    <scope>NUCLEOTIDE SEQUENCE</scope>
    <source>
        <strain evidence="2">CBHHK188m</strain>
    </source>
</reference>
<accession>A0AAD7HZE4</accession>
<evidence type="ECO:0000313" key="3">
    <source>
        <dbReference type="Proteomes" id="UP001215280"/>
    </source>
</evidence>
<protein>
    <submittedName>
        <fullName evidence="2">Uncharacterized protein</fullName>
    </submittedName>
</protein>
<feature type="region of interest" description="Disordered" evidence="1">
    <location>
        <begin position="1"/>
        <end position="75"/>
    </location>
</feature>
<organism evidence="2 3">
    <name type="scientific">Mycena maculata</name>
    <dbReference type="NCBI Taxonomy" id="230809"/>
    <lineage>
        <taxon>Eukaryota</taxon>
        <taxon>Fungi</taxon>
        <taxon>Dikarya</taxon>
        <taxon>Basidiomycota</taxon>
        <taxon>Agaricomycotina</taxon>
        <taxon>Agaricomycetes</taxon>
        <taxon>Agaricomycetidae</taxon>
        <taxon>Agaricales</taxon>
        <taxon>Marasmiineae</taxon>
        <taxon>Mycenaceae</taxon>
        <taxon>Mycena</taxon>
    </lineage>
</organism>
<evidence type="ECO:0000256" key="1">
    <source>
        <dbReference type="SAM" id="MobiDB-lite"/>
    </source>
</evidence>
<keyword evidence="3" id="KW-1185">Reference proteome</keyword>
<name>A0AAD7HZE4_9AGAR</name>